<organism evidence="1 2">
    <name type="scientific">Gracilariopsis chorda</name>
    <dbReference type="NCBI Taxonomy" id="448386"/>
    <lineage>
        <taxon>Eukaryota</taxon>
        <taxon>Rhodophyta</taxon>
        <taxon>Florideophyceae</taxon>
        <taxon>Rhodymeniophycidae</taxon>
        <taxon>Gracilariales</taxon>
        <taxon>Gracilariaceae</taxon>
        <taxon>Gracilariopsis</taxon>
    </lineage>
</organism>
<dbReference type="InterPro" id="IPR021109">
    <property type="entry name" value="Peptidase_aspartic_dom_sf"/>
</dbReference>
<dbReference type="Gene3D" id="2.40.70.10">
    <property type="entry name" value="Acid Proteases"/>
    <property type="match status" value="1"/>
</dbReference>
<protein>
    <submittedName>
        <fullName evidence="1">Uncharacterized protein</fullName>
    </submittedName>
</protein>
<evidence type="ECO:0000313" key="1">
    <source>
        <dbReference type="EMBL" id="PXF46057.1"/>
    </source>
</evidence>
<proteinExistence type="predicted"/>
<keyword evidence="2" id="KW-1185">Reference proteome</keyword>
<name>A0A2V3IWG3_9FLOR</name>
<reference evidence="1 2" key="1">
    <citation type="journal article" date="2018" name="Mol. Biol. Evol.">
        <title>Analysis of the draft genome of the red seaweed Gracilariopsis chorda provides insights into genome size evolution in Rhodophyta.</title>
        <authorList>
            <person name="Lee J."/>
            <person name="Yang E.C."/>
            <person name="Graf L."/>
            <person name="Yang J.H."/>
            <person name="Qiu H."/>
            <person name="Zel Zion U."/>
            <person name="Chan C.X."/>
            <person name="Stephens T.G."/>
            <person name="Weber A.P.M."/>
            <person name="Boo G.H."/>
            <person name="Boo S.M."/>
            <person name="Kim K.M."/>
            <person name="Shin Y."/>
            <person name="Jung M."/>
            <person name="Lee S.J."/>
            <person name="Yim H.S."/>
            <person name="Lee J.H."/>
            <person name="Bhattacharya D."/>
            <person name="Yoon H.S."/>
        </authorList>
    </citation>
    <scope>NUCLEOTIDE SEQUENCE [LARGE SCALE GENOMIC DNA]</scope>
    <source>
        <strain evidence="1 2">SKKU-2015</strain>
        <tissue evidence="1">Whole body</tissue>
    </source>
</reference>
<comment type="caution">
    <text evidence="1">The sequence shown here is derived from an EMBL/GenBank/DDBJ whole genome shotgun (WGS) entry which is preliminary data.</text>
</comment>
<gene>
    <name evidence="1" type="ORF">BWQ96_04157</name>
</gene>
<dbReference type="Proteomes" id="UP000247409">
    <property type="component" value="Unassembled WGS sequence"/>
</dbReference>
<accession>A0A2V3IWG3</accession>
<evidence type="ECO:0000313" key="2">
    <source>
        <dbReference type="Proteomes" id="UP000247409"/>
    </source>
</evidence>
<dbReference type="AlphaFoldDB" id="A0A2V3IWG3"/>
<dbReference type="EMBL" id="NBIV01000045">
    <property type="protein sequence ID" value="PXF46057.1"/>
    <property type="molecule type" value="Genomic_DNA"/>
</dbReference>
<sequence length="238" mass="26149">MDADQPTLAPDDSKGRYRLLLEDKVDCIALGDYGSDKSAINKKILDELKVQLPSLHVSTVQPPHQLSATISGSEENPIPFTTSQEISVSITIILHHTNLPVRIHGVPFLVVDQGMDGVLLGRPFLQKIGFDVQSHLRRVASDLHDKAYCELNPGTIKMASSTYRGLRYDFVAYDPIPLPESVDASIGLDQRDESDSGFSSIVYNKKHNGLSKVGQTALSAMLNKYRDVFGQTGTRRAS</sequence>